<dbReference type="InterPro" id="IPR026906">
    <property type="entry name" value="LRR_5"/>
</dbReference>
<dbReference type="InterPro" id="IPR053139">
    <property type="entry name" value="Surface_bspA-like"/>
</dbReference>
<dbReference type="Pfam" id="PF13306">
    <property type="entry name" value="LRR_5"/>
    <property type="match status" value="1"/>
</dbReference>
<gene>
    <name evidence="1" type="ORF">H6A31_13965</name>
</gene>
<keyword evidence="2" id="KW-1185">Reference proteome</keyword>
<accession>A0ABS2EZP5</accession>
<dbReference type="PANTHER" id="PTHR45661">
    <property type="entry name" value="SURFACE ANTIGEN"/>
    <property type="match status" value="1"/>
</dbReference>
<organism evidence="1 2">
    <name type="scientific">Bacteroides mediterraneensis</name>
    <dbReference type="NCBI Taxonomy" id="1841856"/>
    <lineage>
        <taxon>Bacteria</taxon>
        <taxon>Pseudomonadati</taxon>
        <taxon>Bacteroidota</taxon>
        <taxon>Bacteroidia</taxon>
        <taxon>Bacteroidales</taxon>
        <taxon>Bacteroidaceae</taxon>
        <taxon>Bacteroides</taxon>
    </lineage>
</organism>
<comment type="caution">
    <text evidence="1">The sequence shown here is derived from an EMBL/GenBank/DDBJ whole genome shotgun (WGS) entry which is preliminary data.</text>
</comment>
<sequence>MNDDPSVVEITVCNPKGEPLGNTIVKMYDETTYEAFKEKQTTKALWEVVTDKNGKATFVLERQKWFVRTQYRELMFVVLETLDAANYEWWSKGGTVTVGKKQSFKIVVNRQEAAKEIEKREEQPEESPFLIENGVLKGIKDSTLSQVIIPAGVKSIAPEAFWESNVESLVLNEGLESIGVQAFARSKKLASVSFPSSLKVIEKHAFEDCVSLTKVNLSHTAVEEIGSNAFRETGVNKVAFPVSLKKIGSQAFLKTQLENVVLPVSVEEIGPEAFREAVSLKSITLPNNIQKIGWQAFYGCTKLANVNYAGSMKLAEGVVESAAFEGCEALTRIILPQSIAEVQEGVFIECNKLTQIILPENVKKIGGYGLRTNYPVEKIVFKGEKAPEVEDSSLPFVDDLTSIVVPKGKLEEYKAAYVDYQKIMTENP</sequence>
<dbReference type="PANTHER" id="PTHR45661:SF3">
    <property type="entry name" value="IG-LIKE DOMAIN-CONTAINING PROTEIN"/>
    <property type="match status" value="1"/>
</dbReference>
<dbReference type="Gene3D" id="3.80.10.10">
    <property type="entry name" value="Ribonuclease Inhibitor"/>
    <property type="match status" value="1"/>
</dbReference>
<dbReference type="RefSeq" id="WP_204477228.1">
    <property type="nucleotide sequence ID" value="NZ_JACJJW010000058.1"/>
</dbReference>
<dbReference type="InterPro" id="IPR032675">
    <property type="entry name" value="LRR_dom_sf"/>
</dbReference>
<reference evidence="1 2" key="1">
    <citation type="journal article" date="2021" name="Sci. Rep.">
        <title>The distribution of antibiotic resistance genes in chicken gut microbiota commensals.</title>
        <authorList>
            <person name="Juricova H."/>
            <person name="Matiasovicova J."/>
            <person name="Kubasova T."/>
            <person name="Cejkova D."/>
            <person name="Rychlik I."/>
        </authorList>
    </citation>
    <scope>NUCLEOTIDE SEQUENCE [LARGE SCALE GENOMIC DNA]</scope>
    <source>
        <strain evidence="1 2">An801</strain>
    </source>
</reference>
<dbReference type="Proteomes" id="UP000703295">
    <property type="component" value="Unassembled WGS sequence"/>
</dbReference>
<evidence type="ECO:0000313" key="1">
    <source>
        <dbReference type="EMBL" id="MBM6759769.1"/>
    </source>
</evidence>
<proteinExistence type="predicted"/>
<dbReference type="EMBL" id="JACJJW010000058">
    <property type="protein sequence ID" value="MBM6759769.1"/>
    <property type="molecule type" value="Genomic_DNA"/>
</dbReference>
<name>A0ABS2EZP5_9BACE</name>
<evidence type="ECO:0000313" key="2">
    <source>
        <dbReference type="Proteomes" id="UP000703295"/>
    </source>
</evidence>
<dbReference type="SUPFAM" id="SSF52058">
    <property type="entry name" value="L domain-like"/>
    <property type="match status" value="1"/>
</dbReference>
<protein>
    <submittedName>
        <fullName evidence="1">Leucine-rich repeat domain-containing protein</fullName>
    </submittedName>
</protein>